<keyword evidence="1" id="KW-1133">Transmembrane helix</keyword>
<keyword evidence="3" id="KW-1185">Reference proteome</keyword>
<gene>
    <name evidence="2" type="ORF">I598_2337</name>
</gene>
<accession>A0A161IES1</accession>
<dbReference type="AlphaFoldDB" id="A0A161IES1"/>
<evidence type="ECO:0008006" key="4">
    <source>
        <dbReference type="Google" id="ProtNLM"/>
    </source>
</evidence>
<dbReference type="Gene3D" id="2.30.110.10">
    <property type="entry name" value="Electron Transport, Fmn-binding Protein, Chain A"/>
    <property type="match status" value="1"/>
</dbReference>
<evidence type="ECO:0000256" key="1">
    <source>
        <dbReference type="SAM" id="Phobius"/>
    </source>
</evidence>
<feature type="transmembrane region" description="Helical" evidence="1">
    <location>
        <begin position="6"/>
        <end position="27"/>
    </location>
</feature>
<sequence>MVRWILRVVGTIVGLALAAFAALVVTLRTKWDPGLRVVRQMQRRSRAGELARSGRPGDAHVVVHHTGRRSGRSYATPIGVERTPAGLLVTLPYGPGTDWARNVLAAGGAVLTIDGESLEVTSPRVIGLDEAAPLLSARELRVARFFGATDFLLLRPADSPL</sequence>
<dbReference type="PATRIC" id="fig|1300344.3.peg.2346"/>
<keyword evidence="1" id="KW-0812">Transmembrane</keyword>
<keyword evidence="1" id="KW-0472">Membrane</keyword>
<organism evidence="2 3">
    <name type="scientific">Isoptericola dokdonensis DS-3</name>
    <dbReference type="NCBI Taxonomy" id="1300344"/>
    <lineage>
        <taxon>Bacteria</taxon>
        <taxon>Bacillati</taxon>
        <taxon>Actinomycetota</taxon>
        <taxon>Actinomycetes</taxon>
        <taxon>Micrococcales</taxon>
        <taxon>Promicromonosporaceae</taxon>
        <taxon>Isoptericola</taxon>
    </lineage>
</organism>
<dbReference type="EMBL" id="CP014209">
    <property type="protein sequence ID" value="ANC31877.1"/>
    <property type="molecule type" value="Genomic_DNA"/>
</dbReference>
<dbReference type="Proteomes" id="UP000076794">
    <property type="component" value="Chromosome"/>
</dbReference>
<protein>
    <recommendedName>
        <fullName evidence="4">Deazaflavin-dependent oxidoreductase, nitroreductase family</fullName>
    </recommendedName>
</protein>
<dbReference type="RefSeq" id="WP_068203090.1">
    <property type="nucleotide sequence ID" value="NZ_CP014209.1"/>
</dbReference>
<evidence type="ECO:0000313" key="3">
    <source>
        <dbReference type="Proteomes" id="UP000076794"/>
    </source>
</evidence>
<dbReference type="InterPro" id="IPR012349">
    <property type="entry name" value="Split_barrel_FMN-bd"/>
</dbReference>
<proteinExistence type="predicted"/>
<dbReference type="STRING" id="1300344.I598_2337"/>
<dbReference type="OrthoDB" id="3778270at2"/>
<evidence type="ECO:0000313" key="2">
    <source>
        <dbReference type="EMBL" id="ANC31877.1"/>
    </source>
</evidence>
<dbReference type="KEGG" id="ido:I598_2337"/>
<name>A0A161IES1_9MICO</name>
<reference evidence="2 3" key="1">
    <citation type="submission" date="2016-01" db="EMBL/GenBank/DDBJ databases">
        <title>Complete genome sequence of a soil Actinobacterium, Isoptericola dokdonensis DS-3.</title>
        <authorList>
            <person name="Kwon S.-K."/>
            <person name="Kim J.F."/>
        </authorList>
    </citation>
    <scope>NUCLEOTIDE SEQUENCE [LARGE SCALE GENOMIC DNA]</scope>
    <source>
        <strain evidence="2 3">DS-3</strain>
    </source>
</reference>